<evidence type="ECO:0000313" key="1">
    <source>
        <dbReference type="EMBL" id="QDV52203.1"/>
    </source>
</evidence>
<dbReference type="AlphaFoldDB" id="A0A518IGI4"/>
<proteinExistence type="predicted"/>
<reference evidence="1 2" key="1">
    <citation type="submission" date="2019-03" db="EMBL/GenBank/DDBJ databases">
        <title>Deep-cultivation of Planctomycetes and their phenomic and genomic characterization uncovers novel biology.</title>
        <authorList>
            <person name="Wiegand S."/>
            <person name="Jogler M."/>
            <person name="Boedeker C."/>
            <person name="Pinto D."/>
            <person name="Vollmers J."/>
            <person name="Rivas-Marin E."/>
            <person name="Kohn T."/>
            <person name="Peeters S.H."/>
            <person name="Heuer A."/>
            <person name="Rast P."/>
            <person name="Oberbeckmann S."/>
            <person name="Bunk B."/>
            <person name="Jeske O."/>
            <person name="Meyerdierks A."/>
            <person name="Storesund J.E."/>
            <person name="Kallscheuer N."/>
            <person name="Luecker S."/>
            <person name="Lage O.M."/>
            <person name="Pohl T."/>
            <person name="Merkel B.J."/>
            <person name="Hornburger P."/>
            <person name="Mueller R.-W."/>
            <person name="Bruemmer F."/>
            <person name="Labrenz M."/>
            <person name="Spormann A.M."/>
            <person name="Op den Camp H."/>
            <person name="Overmann J."/>
            <person name="Amann R."/>
            <person name="Jetten M.S.M."/>
            <person name="Mascher T."/>
            <person name="Medema M.H."/>
            <person name="Devos D.P."/>
            <person name="Kaster A.-K."/>
            <person name="Ovreas L."/>
            <person name="Rohde M."/>
            <person name="Galperin M.Y."/>
            <person name="Jogler C."/>
        </authorList>
    </citation>
    <scope>NUCLEOTIDE SEQUENCE [LARGE SCALE GENOMIC DNA]</scope>
    <source>
        <strain evidence="1 2">Enr17</strain>
    </source>
</reference>
<dbReference type="EMBL" id="CP037452">
    <property type="protein sequence ID" value="QDV52203.1"/>
    <property type="molecule type" value="Genomic_DNA"/>
</dbReference>
<accession>A0A518IGI4</accession>
<gene>
    <name evidence="1" type="ORF">Enr17x_42630</name>
</gene>
<dbReference type="RefSeq" id="WP_145311553.1">
    <property type="nucleotide sequence ID" value="NZ_CP037452.1"/>
</dbReference>
<dbReference type="KEGG" id="gfm:Enr17x_42630"/>
<evidence type="ECO:0000313" key="2">
    <source>
        <dbReference type="Proteomes" id="UP000318313"/>
    </source>
</evidence>
<organism evidence="1 2">
    <name type="scientific">Gimesia fumaroli</name>
    <dbReference type="NCBI Taxonomy" id="2527976"/>
    <lineage>
        <taxon>Bacteria</taxon>
        <taxon>Pseudomonadati</taxon>
        <taxon>Planctomycetota</taxon>
        <taxon>Planctomycetia</taxon>
        <taxon>Planctomycetales</taxon>
        <taxon>Planctomycetaceae</taxon>
        <taxon>Gimesia</taxon>
    </lineage>
</organism>
<protein>
    <submittedName>
        <fullName evidence="1">Uncharacterized protein</fullName>
    </submittedName>
</protein>
<name>A0A518IGI4_9PLAN</name>
<sequence length="212" mass="23960">MRFVTIVTSLALLGGSLITAWAGNLIPHKVKAKKRCSLGSSYRYQATNATPVSSITYAVLNLTDAEVDLSSNSLTTEPVITKIYQQSASSMNLNHCAISNTAVMLQENGSWSINLRATQDPKLVPNTQRPIFQRFRRNKFYVTFRGLGSVSGTTSPESDDLGRPVLFEQKLEGFWVEQGQTRYLFEQSKKKDLRIKDFYNHISRVELLFHYE</sequence>
<keyword evidence="2" id="KW-1185">Reference proteome</keyword>
<dbReference type="Proteomes" id="UP000318313">
    <property type="component" value="Chromosome"/>
</dbReference>